<evidence type="ECO:0000313" key="2">
    <source>
        <dbReference type="Proteomes" id="UP000775213"/>
    </source>
</evidence>
<comment type="caution">
    <text evidence="1">The sequence shown here is derived from an EMBL/GenBank/DDBJ whole genome shotgun (WGS) entry which is preliminary data.</text>
</comment>
<name>A0AAV7GDY1_DENCH</name>
<keyword evidence="2" id="KW-1185">Reference proteome</keyword>
<dbReference type="EMBL" id="JAGFBR010000016">
    <property type="protein sequence ID" value="KAH0453603.1"/>
    <property type="molecule type" value="Genomic_DNA"/>
</dbReference>
<accession>A0AAV7GDY1</accession>
<protein>
    <submittedName>
        <fullName evidence="1">Uncharacterized protein</fullName>
    </submittedName>
</protein>
<dbReference type="Proteomes" id="UP000775213">
    <property type="component" value="Unassembled WGS sequence"/>
</dbReference>
<evidence type="ECO:0000313" key="1">
    <source>
        <dbReference type="EMBL" id="KAH0453603.1"/>
    </source>
</evidence>
<gene>
    <name evidence="1" type="ORF">IEQ34_017927</name>
</gene>
<proteinExistence type="predicted"/>
<reference evidence="1 2" key="1">
    <citation type="journal article" date="2021" name="Hortic Res">
        <title>Chromosome-scale assembly of the Dendrobium chrysotoxum genome enhances the understanding of orchid evolution.</title>
        <authorList>
            <person name="Zhang Y."/>
            <person name="Zhang G.Q."/>
            <person name="Zhang D."/>
            <person name="Liu X.D."/>
            <person name="Xu X.Y."/>
            <person name="Sun W.H."/>
            <person name="Yu X."/>
            <person name="Zhu X."/>
            <person name="Wang Z.W."/>
            <person name="Zhao X."/>
            <person name="Zhong W.Y."/>
            <person name="Chen H."/>
            <person name="Yin W.L."/>
            <person name="Huang T."/>
            <person name="Niu S.C."/>
            <person name="Liu Z.J."/>
        </authorList>
    </citation>
    <scope>NUCLEOTIDE SEQUENCE [LARGE SCALE GENOMIC DNA]</scope>
    <source>
        <strain evidence="1">Lindl</strain>
    </source>
</reference>
<organism evidence="1 2">
    <name type="scientific">Dendrobium chrysotoxum</name>
    <name type="common">Orchid</name>
    <dbReference type="NCBI Taxonomy" id="161865"/>
    <lineage>
        <taxon>Eukaryota</taxon>
        <taxon>Viridiplantae</taxon>
        <taxon>Streptophyta</taxon>
        <taxon>Embryophyta</taxon>
        <taxon>Tracheophyta</taxon>
        <taxon>Spermatophyta</taxon>
        <taxon>Magnoliopsida</taxon>
        <taxon>Liliopsida</taxon>
        <taxon>Asparagales</taxon>
        <taxon>Orchidaceae</taxon>
        <taxon>Epidendroideae</taxon>
        <taxon>Malaxideae</taxon>
        <taxon>Dendrobiinae</taxon>
        <taxon>Dendrobium</taxon>
    </lineage>
</organism>
<sequence length="188" mass="21264">MKLISSSDYFPGKHNVKLKLEAQSQSPPPRLLSNGRGMRLKSENRLQAIKHVAMSPLRYPISVEIDPKLINHFGFGWFENFDLKSRLLHARYNATKERIGSDHNHNLVVPFGSKTTQFRGPWVITIYPAVPFGGKIIGIVGLGRNWEQVWEKKEEMGSIQLLETVGGLKGIDSWCRGLKSVRAKKESV</sequence>
<dbReference type="AlphaFoldDB" id="A0AAV7GDY1"/>